<reference evidence="2 3" key="1">
    <citation type="journal article" date="2014" name="Genome Biol.">
        <title>Transcriptome and methylome profiling reveals relics of genome dominance in the mesopolyploid Brassica oleracea.</title>
        <authorList>
            <person name="Parkin I.A."/>
            <person name="Koh C."/>
            <person name="Tang H."/>
            <person name="Robinson S.J."/>
            <person name="Kagale S."/>
            <person name="Clarke W.E."/>
            <person name="Town C.D."/>
            <person name="Nixon J."/>
            <person name="Krishnakumar V."/>
            <person name="Bidwell S.L."/>
            <person name="Denoeud F."/>
            <person name="Belcram H."/>
            <person name="Links M.G."/>
            <person name="Just J."/>
            <person name="Clarke C."/>
            <person name="Bender T."/>
            <person name="Huebert T."/>
            <person name="Mason A.S."/>
            <person name="Pires J.C."/>
            <person name="Barker G."/>
            <person name="Moore J."/>
            <person name="Walley P.G."/>
            <person name="Manoli S."/>
            <person name="Batley J."/>
            <person name="Edwards D."/>
            <person name="Nelson M.N."/>
            <person name="Wang X."/>
            <person name="Paterson A.H."/>
            <person name="King G."/>
            <person name="Bancroft I."/>
            <person name="Chalhoub B."/>
            <person name="Sharpe A.G."/>
        </authorList>
    </citation>
    <scope>NUCLEOTIDE SEQUENCE</scope>
    <source>
        <strain evidence="2 3">cv. TO1000</strain>
    </source>
</reference>
<dbReference type="HOGENOM" id="CLU_1962639_0_0_1"/>
<evidence type="ECO:0000313" key="2">
    <source>
        <dbReference type="EnsemblPlants" id="Bo4g186160.1"/>
    </source>
</evidence>
<dbReference type="PANTHER" id="PTHR19241">
    <property type="entry name" value="ATP-BINDING CASSETTE TRANSPORTER"/>
    <property type="match status" value="1"/>
</dbReference>
<evidence type="ECO:0000313" key="3">
    <source>
        <dbReference type="Proteomes" id="UP000032141"/>
    </source>
</evidence>
<dbReference type="Proteomes" id="UP000032141">
    <property type="component" value="Chromosome C4"/>
</dbReference>
<protein>
    <submittedName>
        <fullName evidence="2">Uncharacterized protein</fullName>
    </submittedName>
</protein>
<dbReference type="AlphaFoldDB" id="A0A0D3C4K0"/>
<name>A0A0D3C4K0_BRAOL</name>
<accession>A0A0D3C4K0</accession>
<dbReference type="Gramene" id="Bo4g186160.1">
    <property type="protein sequence ID" value="Bo4g186160.1"/>
    <property type="gene ID" value="Bo4g186160"/>
</dbReference>
<sequence length="128" mass="14130">MNFTNWRFSNPSICEYQLVTTNPGGVLLKGEVLGSSNATRTNNLPVDVEAFPPMVKGIGTRYQLLTEISMREREAGIKLDPEIDAFMKFIAISGQETSLVTDDVLKVMRRGVSGGQRKLLTTGFGFLE</sequence>
<reference evidence="2" key="2">
    <citation type="submission" date="2015-03" db="UniProtKB">
        <authorList>
            <consortium name="EnsemblPlants"/>
        </authorList>
    </citation>
    <scope>IDENTIFICATION</scope>
</reference>
<evidence type="ECO:0000256" key="1">
    <source>
        <dbReference type="ARBA" id="ARBA00022448"/>
    </source>
</evidence>
<dbReference type="STRING" id="109376.A0A0D3C4K0"/>
<proteinExistence type="predicted"/>
<keyword evidence="3" id="KW-1185">Reference proteome</keyword>
<dbReference type="eggNOG" id="KOG0065">
    <property type="taxonomic scope" value="Eukaryota"/>
</dbReference>
<dbReference type="EnsemblPlants" id="Bo4g186160.1">
    <property type="protein sequence ID" value="Bo4g186160.1"/>
    <property type="gene ID" value="Bo4g186160"/>
</dbReference>
<organism evidence="2 3">
    <name type="scientific">Brassica oleracea var. oleracea</name>
    <dbReference type="NCBI Taxonomy" id="109376"/>
    <lineage>
        <taxon>Eukaryota</taxon>
        <taxon>Viridiplantae</taxon>
        <taxon>Streptophyta</taxon>
        <taxon>Embryophyta</taxon>
        <taxon>Tracheophyta</taxon>
        <taxon>Spermatophyta</taxon>
        <taxon>Magnoliopsida</taxon>
        <taxon>eudicotyledons</taxon>
        <taxon>Gunneridae</taxon>
        <taxon>Pentapetalae</taxon>
        <taxon>rosids</taxon>
        <taxon>malvids</taxon>
        <taxon>Brassicales</taxon>
        <taxon>Brassicaceae</taxon>
        <taxon>Brassiceae</taxon>
        <taxon>Brassica</taxon>
    </lineage>
</organism>
<keyword evidence="1" id="KW-0813">Transport</keyword>